<reference evidence="1 2" key="1">
    <citation type="submission" date="2019-03" db="EMBL/GenBank/DDBJ databases">
        <title>Draft genome sequences of novel Actinobacteria.</title>
        <authorList>
            <person name="Sahin N."/>
            <person name="Ay H."/>
            <person name="Saygin H."/>
        </authorList>
    </citation>
    <scope>NUCLEOTIDE SEQUENCE [LARGE SCALE GENOMIC DNA]</scope>
    <source>
        <strain evidence="1 2">5K138</strain>
    </source>
</reference>
<evidence type="ECO:0000313" key="2">
    <source>
        <dbReference type="Proteomes" id="UP000294739"/>
    </source>
</evidence>
<organism evidence="1 2">
    <name type="scientific">Jiangella asiatica</name>
    <dbReference type="NCBI Taxonomy" id="2530372"/>
    <lineage>
        <taxon>Bacteria</taxon>
        <taxon>Bacillati</taxon>
        <taxon>Actinomycetota</taxon>
        <taxon>Actinomycetes</taxon>
        <taxon>Jiangellales</taxon>
        <taxon>Jiangellaceae</taxon>
        <taxon>Jiangella</taxon>
    </lineage>
</organism>
<dbReference type="AlphaFoldDB" id="A0A4V2Z2X3"/>
<proteinExistence type="predicted"/>
<keyword evidence="2" id="KW-1185">Reference proteome</keyword>
<sequence>MMDPRLQPKTPEVDPMVTAAVKNVRDRFGAEGLRDLIAVATMELRTAEAAEQRLASLSQQAPGPEPLDSADTQAWLAYTEVDPDHDPNTRR</sequence>
<name>A0A4V2Z2X3_9ACTN</name>
<comment type="caution">
    <text evidence="1">The sequence shown here is derived from an EMBL/GenBank/DDBJ whole genome shotgun (WGS) entry which is preliminary data.</text>
</comment>
<dbReference type="Proteomes" id="UP000294739">
    <property type="component" value="Unassembled WGS sequence"/>
</dbReference>
<evidence type="ECO:0000313" key="1">
    <source>
        <dbReference type="EMBL" id="TDE10398.1"/>
    </source>
</evidence>
<accession>A0A4V2Z2X3</accession>
<dbReference type="InParanoid" id="A0A4V2Z2X3"/>
<dbReference type="OrthoDB" id="5194866at2"/>
<dbReference type="EMBL" id="SMKZ01000014">
    <property type="protein sequence ID" value="TDE10398.1"/>
    <property type="molecule type" value="Genomic_DNA"/>
</dbReference>
<dbReference type="RefSeq" id="WP_131894669.1">
    <property type="nucleotide sequence ID" value="NZ_SMKZ01000014.1"/>
</dbReference>
<protein>
    <submittedName>
        <fullName evidence="1">Uncharacterized protein</fullName>
    </submittedName>
</protein>
<gene>
    <name evidence="1" type="ORF">E1269_11940</name>
</gene>